<evidence type="ECO:0000313" key="2">
    <source>
        <dbReference type="Proteomes" id="UP000011623"/>
    </source>
</evidence>
<sequence length="58" mass="6920">MVREARHDDDTDHRRSLVEAVVFSLEQRYGDTLRPRTWFAQLRELVLRATLRNIELAP</sequence>
<dbReference type="EMBL" id="AOLW01000035">
    <property type="protein sequence ID" value="EMA18122.1"/>
    <property type="molecule type" value="Genomic_DNA"/>
</dbReference>
<accession>M0K9Q5</accession>
<dbReference type="AlphaFoldDB" id="M0K9Q5"/>
<protein>
    <submittedName>
        <fullName evidence="1">Uncharacterized protein</fullName>
    </submittedName>
</protein>
<comment type="caution">
    <text evidence="1">The sequence shown here is derived from an EMBL/GenBank/DDBJ whole genome shotgun (WGS) entry which is preliminary data.</text>
</comment>
<dbReference type="PATRIC" id="fig|1227452.3.peg.2948"/>
<evidence type="ECO:0000313" key="1">
    <source>
        <dbReference type="EMBL" id="EMA18122.1"/>
    </source>
</evidence>
<dbReference type="Proteomes" id="UP000011623">
    <property type="component" value="Unassembled WGS sequence"/>
</dbReference>
<proteinExistence type="predicted"/>
<keyword evidence="2" id="KW-1185">Reference proteome</keyword>
<name>M0K9Q5_9EURY</name>
<organism evidence="1 2">
    <name type="scientific">Haloarcula amylolytica JCM 13557</name>
    <dbReference type="NCBI Taxonomy" id="1227452"/>
    <lineage>
        <taxon>Archaea</taxon>
        <taxon>Methanobacteriati</taxon>
        <taxon>Methanobacteriota</taxon>
        <taxon>Stenosarchaea group</taxon>
        <taxon>Halobacteria</taxon>
        <taxon>Halobacteriales</taxon>
        <taxon>Haloarculaceae</taxon>
        <taxon>Haloarcula</taxon>
    </lineage>
</organism>
<gene>
    <name evidence="1" type="ORF">C442_14810</name>
</gene>
<reference evidence="1 2" key="1">
    <citation type="journal article" date="2014" name="PLoS Genet.">
        <title>Phylogenetically driven sequencing of extremely halophilic archaea reveals strategies for static and dynamic osmo-response.</title>
        <authorList>
            <person name="Becker E.A."/>
            <person name="Seitzer P.M."/>
            <person name="Tritt A."/>
            <person name="Larsen D."/>
            <person name="Krusor M."/>
            <person name="Yao A.I."/>
            <person name="Wu D."/>
            <person name="Madern D."/>
            <person name="Eisen J.A."/>
            <person name="Darling A.E."/>
            <person name="Facciotti M.T."/>
        </authorList>
    </citation>
    <scope>NUCLEOTIDE SEQUENCE [LARGE SCALE GENOMIC DNA]</scope>
    <source>
        <strain evidence="1 2">JCM 13557</strain>
    </source>
</reference>